<dbReference type="AlphaFoldDB" id="A0AAV4UFS0"/>
<comment type="caution">
    <text evidence="1">The sequence shown here is derived from an EMBL/GenBank/DDBJ whole genome shotgun (WGS) entry which is preliminary data.</text>
</comment>
<sequence>MGKEGRSLLVENPTPILFPPLNFWSVNSASFQLSFIWVDFNAIRSFLLALPLLITVATARAWRDLMSFLASNSSSPKGGILNASRDLLSCCRLTHGEIIDSYRDVLIFRHGSLSEN</sequence>
<gene>
    <name evidence="1" type="ORF">CEXT_118311</name>
</gene>
<reference evidence="1 2" key="1">
    <citation type="submission" date="2021-06" db="EMBL/GenBank/DDBJ databases">
        <title>Caerostris extrusa draft genome.</title>
        <authorList>
            <person name="Kono N."/>
            <person name="Arakawa K."/>
        </authorList>
    </citation>
    <scope>NUCLEOTIDE SEQUENCE [LARGE SCALE GENOMIC DNA]</scope>
</reference>
<accession>A0AAV4UFS0</accession>
<proteinExistence type="predicted"/>
<keyword evidence="2" id="KW-1185">Reference proteome</keyword>
<evidence type="ECO:0000313" key="2">
    <source>
        <dbReference type="Proteomes" id="UP001054945"/>
    </source>
</evidence>
<evidence type="ECO:0000313" key="1">
    <source>
        <dbReference type="EMBL" id="GIY56666.1"/>
    </source>
</evidence>
<dbReference type="EMBL" id="BPLR01012793">
    <property type="protein sequence ID" value="GIY56666.1"/>
    <property type="molecule type" value="Genomic_DNA"/>
</dbReference>
<dbReference type="Proteomes" id="UP001054945">
    <property type="component" value="Unassembled WGS sequence"/>
</dbReference>
<organism evidence="1 2">
    <name type="scientific">Caerostris extrusa</name>
    <name type="common">Bark spider</name>
    <name type="synonym">Caerostris bankana</name>
    <dbReference type="NCBI Taxonomy" id="172846"/>
    <lineage>
        <taxon>Eukaryota</taxon>
        <taxon>Metazoa</taxon>
        <taxon>Ecdysozoa</taxon>
        <taxon>Arthropoda</taxon>
        <taxon>Chelicerata</taxon>
        <taxon>Arachnida</taxon>
        <taxon>Araneae</taxon>
        <taxon>Araneomorphae</taxon>
        <taxon>Entelegynae</taxon>
        <taxon>Araneoidea</taxon>
        <taxon>Araneidae</taxon>
        <taxon>Caerostris</taxon>
    </lineage>
</organism>
<name>A0AAV4UFS0_CAEEX</name>
<protein>
    <submittedName>
        <fullName evidence="1">Uncharacterized protein</fullName>
    </submittedName>
</protein>